<protein>
    <submittedName>
        <fullName evidence="1">Uncharacterized protein</fullName>
    </submittedName>
</protein>
<name>A0A1A9UMU9_GLOAU</name>
<dbReference type="Proteomes" id="UP000078200">
    <property type="component" value="Unassembled WGS sequence"/>
</dbReference>
<proteinExistence type="predicted"/>
<evidence type="ECO:0000313" key="1">
    <source>
        <dbReference type="EnsemblMetazoa" id="GAUT009753-PA"/>
    </source>
</evidence>
<dbReference type="VEuPathDB" id="VectorBase:GAUT009753"/>
<keyword evidence="2" id="KW-1185">Reference proteome</keyword>
<reference evidence="1" key="1">
    <citation type="submission" date="2020-05" db="UniProtKB">
        <authorList>
            <consortium name="EnsemblMetazoa"/>
        </authorList>
    </citation>
    <scope>IDENTIFICATION</scope>
    <source>
        <strain evidence="1">TTRI</strain>
    </source>
</reference>
<organism evidence="1 2">
    <name type="scientific">Glossina austeni</name>
    <name type="common">Savannah tsetse fly</name>
    <dbReference type="NCBI Taxonomy" id="7395"/>
    <lineage>
        <taxon>Eukaryota</taxon>
        <taxon>Metazoa</taxon>
        <taxon>Ecdysozoa</taxon>
        <taxon>Arthropoda</taxon>
        <taxon>Hexapoda</taxon>
        <taxon>Insecta</taxon>
        <taxon>Pterygota</taxon>
        <taxon>Neoptera</taxon>
        <taxon>Endopterygota</taxon>
        <taxon>Diptera</taxon>
        <taxon>Brachycera</taxon>
        <taxon>Muscomorpha</taxon>
        <taxon>Hippoboscoidea</taxon>
        <taxon>Glossinidae</taxon>
        <taxon>Glossina</taxon>
    </lineage>
</organism>
<dbReference type="EnsemblMetazoa" id="GAUT009753-RA">
    <property type="protein sequence ID" value="GAUT009753-PA"/>
    <property type="gene ID" value="GAUT009753"/>
</dbReference>
<evidence type="ECO:0000313" key="2">
    <source>
        <dbReference type="Proteomes" id="UP000078200"/>
    </source>
</evidence>
<dbReference type="AlphaFoldDB" id="A0A1A9UMU9"/>
<accession>A0A1A9UMU9</accession>
<sequence>MKFILNKFCKYLVASLRLEPQMAGERCSLTAIAPLSFIGVYMQLVDALRDFEQGRSISSNDSGHKAQLQTIIIGRYAAGSNNGSLFNLTGQSNRIISFSNALCFYRTKRMQNMCSYCSSRQVSKIHPNAVIGVLHTVLLASNMNSKHSRLFNSLNVKKGADNWNPEAFYTPLLHSVQEMPRCMVLSCGSILMQPPFKLVGRFRDSFANHSKLNDGIRLLFSFDDW</sequence>